<feature type="region of interest" description="Disordered" evidence="2">
    <location>
        <begin position="1"/>
        <end position="28"/>
    </location>
</feature>
<sequence>WTKRSESRPAGPAPGARDRGTSERHRPTVLNRMQRLEQQVNRLDAKTDQILLLLHQLVAAAGQGRRRTAAAASGTNAPTASAAGGSATGLTAPSLRLSANLSWLFADRPGIVERLGRAAARGFRYVEAMDAGGETPASLADACRRAGGLQFALINAPPCRPPSGDLGLTALPDRREEFRAGLSAAADLCSALSCPTLHVMSGRTTVRSPEVRAAYVDGLREAVQIFAPLGVTCVIEPISNIADYYLNSYTDAVAILNDVPGLRLLLDLFHLQMLEGSLDSLPAYLPLAGHVQIAQAPGRQEPGAPGDIDYGAVLRQIGEAGYSGCVGLEYRPSDGAEAGIDWLIEMGYLQPHLIATRCGLFKYQLRAAMNRGR</sequence>
<feature type="compositionally biased region" description="Basic and acidic residues" evidence="2">
    <location>
        <begin position="16"/>
        <end position="26"/>
    </location>
</feature>
<keyword evidence="1" id="KW-0413">Isomerase</keyword>
<dbReference type="InterPro" id="IPR036237">
    <property type="entry name" value="Xyl_isomerase-like_sf"/>
</dbReference>
<feature type="domain" description="Xylose isomerase-like TIM barrel" evidence="3">
    <location>
        <begin position="117"/>
        <end position="345"/>
    </location>
</feature>
<organism evidence="4 5">
    <name type="scientific">Macrostomum lignano</name>
    <dbReference type="NCBI Taxonomy" id="282301"/>
    <lineage>
        <taxon>Eukaryota</taxon>
        <taxon>Metazoa</taxon>
        <taxon>Spiralia</taxon>
        <taxon>Lophotrochozoa</taxon>
        <taxon>Platyhelminthes</taxon>
        <taxon>Rhabditophora</taxon>
        <taxon>Macrostomorpha</taxon>
        <taxon>Macrostomida</taxon>
        <taxon>Macrostomidae</taxon>
        <taxon>Macrostomum</taxon>
    </lineage>
</organism>
<evidence type="ECO:0000256" key="2">
    <source>
        <dbReference type="SAM" id="MobiDB-lite"/>
    </source>
</evidence>
<evidence type="ECO:0000256" key="1">
    <source>
        <dbReference type="ARBA" id="ARBA00023235"/>
    </source>
</evidence>
<dbReference type="PANTHER" id="PTHR43489:SF6">
    <property type="entry name" value="HYDROXYPYRUVATE ISOMERASE-RELATED"/>
    <property type="match status" value="1"/>
</dbReference>
<dbReference type="InterPro" id="IPR050417">
    <property type="entry name" value="Sugar_Epim/Isomerase"/>
</dbReference>
<proteinExistence type="predicted"/>
<evidence type="ECO:0000313" key="5">
    <source>
        <dbReference type="WBParaSite" id="snap_masked-unitig_6045-processed-gene-0.0-mRNA-1"/>
    </source>
</evidence>
<dbReference type="Proteomes" id="UP000095280">
    <property type="component" value="Unplaced"/>
</dbReference>
<reference evidence="5" key="1">
    <citation type="submission" date="2016-11" db="UniProtKB">
        <authorList>
            <consortium name="WormBaseParasite"/>
        </authorList>
    </citation>
    <scope>IDENTIFICATION</scope>
</reference>
<dbReference type="GO" id="GO:0046487">
    <property type="term" value="P:glyoxylate metabolic process"/>
    <property type="evidence" value="ECO:0007669"/>
    <property type="project" value="TreeGrafter"/>
</dbReference>
<dbReference type="InterPro" id="IPR013022">
    <property type="entry name" value="Xyl_isomerase-like_TIM-brl"/>
</dbReference>
<name>A0A1I8JS92_9PLAT</name>
<dbReference type="Gene3D" id="3.20.20.150">
    <property type="entry name" value="Divalent-metal-dependent TIM barrel enzymes"/>
    <property type="match status" value="1"/>
</dbReference>
<evidence type="ECO:0000259" key="3">
    <source>
        <dbReference type="Pfam" id="PF01261"/>
    </source>
</evidence>
<dbReference type="GO" id="GO:0008903">
    <property type="term" value="F:hydroxypyruvate isomerase activity"/>
    <property type="evidence" value="ECO:0007669"/>
    <property type="project" value="TreeGrafter"/>
</dbReference>
<evidence type="ECO:0000313" key="4">
    <source>
        <dbReference type="Proteomes" id="UP000095280"/>
    </source>
</evidence>
<dbReference type="WBParaSite" id="snap_masked-unitig_6045-processed-gene-0.0-mRNA-1">
    <property type="protein sequence ID" value="snap_masked-unitig_6045-processed-gene-0.0-mRNA-1"/>
    <property type="gene ID" value="snap_masked-unitig_6045-processed-gene-0.0"/>
</dbReference>
<dbReference type="PANTHER" id="PTHR43489">
    <property type="entry name" value="ISOMERASE"/>
    <property type="match status" value="1"/>
</dbReference>
<protein>
    <submittedName>
        <fullName evidence="5">AP_endonuc_2 domain-containing protein</fullName>
    </submittedName>
</protein>
<dbReference type="SUPFAM" id="SSF51658">
    <property type="entry name" value="Xylose isomerase-like"/>
    <property type="match status" value="1"/>
</dbReference>
<dbReference type="Pfam" id="PF01261">
    <property type="entry name" value="AP_endonuc_2"/>
    <property type="match status" value="1"/>
</dbReference>
<dbReference type="AlphaFoldDB" id="A0A1I8JS92"/>
<accession>A0A1I8JS92</accession>
<keyword evidence="4" id="KW-1185">Reference proteome</keyword>